<reference evidence="2 3" key="1">
    <citation type="submission" date="2014-06" db="EMBL/GenBank/DDBJ databases">
        <authorList>
            <person name="Bishop-Lilly K.A."/>
            <person name="Broomall S.M."/>
            <person name="Chain P.S."/>
            <person name="Chertkov O."/>
            <person name="Coyne S.R."/>
            <person name="Daligault H.E."/>
            <person name="Davenport K.W."/>
            <person name="Erkkila T."/>
            <person name="Frey K.G."/>
            <person name="Gibbons H.S."/>
            <person name="Gu W."/>
            <person name="Jaissle J."/>
            <person name="Johnson S.L."/>
            <person name="Koroleva G.I."/>
            <person name="Ladner J.T."/>
            <person name="Lo C.-C."/>
            <person name="Minogue T.D."/>
            <person name="Munk C."/>
            <person name="Palacios G.F."/>
            <person name="Redden C.L."/>
            <person name="Rosenzweig C.N."/>
            <person name="Scholz M.B."/>
            <person name="Teshima H."/>
            <person name="Xu Y."/>
        </authorList>
    </citation>
    <scope>NUCLEOTIDE SEQUENCE [LARGE SCALE GENOMIC DNA]</scope>
    <source>
        <strain evidence="2 3">EO147</strain>
    </source>
</reference>
<gene>
    <name evidence="2" type="ORF">DM82_4120</name>
</gene>
<keyword evidence="1" id="KW-1133">Transmembrane helix</keyword>
<dbReference type="KEGG" id="bok:DM82_4120"/>
<dbReference type="AlphaFoldDB" id="A0AAI8BDQ7"/>
<keyword evidence="1" id="KW-0472">Membrane</keyword>
<dbReference type="Pfam" id="PF04964">
    <property type="entry name" value="Flp_Fap"/>
    <property type="match status" value="1"/>
</dbReference>
<evidence type="ECO:0000313" key="3">
    <source>
        <dbReference type="Proteomes" id="UP000029424"/>
    </source>
</evidence>
<sequence length="72" mass="7843">MRTQSFCRKSTRPHWLDARPAHAVMSWLRDESAVSAIEYALIASLIAIVIIGAVQVVGTNLQSVFSTVASDV</sequence>
<evidence type="ECO:0000313" key="2">
    <source>
        <dbReference type="EMBL" id="AIO70417.1"/>
    </source>
</evidence>
<accession>A0AAI8BDQ7</accession>
<dbReference type="InterPro" id="IPR007047">
    <property type="entry name" value="Flp_Fap"/>
</dbReference>
<proteinExistence type="predicted"/>
<organism evidence="2 3">
    <name type="scientific">Burkholderia oklahomensis</name>
    <dbReference type="NCBI Taxonomy" id="342113"/>
    <lineage>
        <taxon>Bacteria</taxon>
        <taxon>Pseudomonadati</taxon>
        <taxon>Pseudomonadota</taxon>
        <taxon>Betaproteobacteria</taxon>
        <taxon>Burkholderiales</taxon>
        <taxon>Burkholderiaceae</taxon>
        <taxon>Burkholderia</taxon>
        <taxon>pseudomallei group</taxon>
    </lineage>
</organism>
<evidence type="ECO:0000256" key="1">
    <source>
        <dbReference type="SAM" id="Phobius"/>
    </source>
</evidence>
<name>A0AAI8BDQ7_9BURK</name>
<dbReference type="Proteomes" id="UP000029424">
    <property type="component" value="Chromosome 2"/>
</dbReference>
<keyword evidence="3" id="KW-1185">Reference proteome</keyword>
<protein>
    <submittedName>
        <fullName evidence="2">Flp/Fap pilin component family protein</fullName>
    </submittedName>
</protein>
<dbReference type="EMBL" id="CP008727">
    <property type="protein sequence ID" value="AIO70417.1"/>
    <property type="molecule type" value="Genomic_DNA"/>
</dbReference>
<keyword evidence="1" id="KW-0812">Transmembrane</keyword>
<feature type="transmembrane region" description="Helical" evidence="1">
    <location>
        <begin position="36"/>
        <end position="57"/>
    </location>
</feature>